<accession>A0A1D9Q723</accession>
<dbReference type="Proteomes" id="UP000177798">
    <property type="component" value="Chromosome 6"/>
</dbReference>
<name>A0A1D9Q723_SCLS1</name>
<protein>
    <submittedName>
        <fullName evidence="1">Uncharacterized protein</fullName>
    </submittedName>
</protein>
<dbReference type="EMBL" id="CP017819">
    <property type="protein sequence ID" value="APA10383.1"/>
    <property type="molecule type" value="Genomic_DNA"/>
</dbReference>
<dbReference type="AlphaFoldDB" id="A0A1D9Q723"/>
<evidence type="ECO:0000313" key="2">
    <source>
        <dbReference type="Proteomes" id="UP000177798"/>
    </source>
</evidence>
<gene>
    <name evidence="1" type="ORF">sscle_06g051530</name>
</gene>
<organism evidence="1 2">
    <name type="scientific">Sclerotinia sclerotiorum (strain ATCC 18683 / 1980 / Ss-1)</name>
    <name type="common">White mold</name>
    <name type="synonym">Whetzelinia sclerotiorum</name>
    <dbReference type="NCBI Taxonomy" id="665079"/>
    <lineage>
        <taxon>Eukaryota</taxon>
        <taxon>Fungi</taxon>
        <taxon>Dikarya</taxon>
        <taxon>Ascomycota</taxon>
        <taxon>Pezizomycotina</taxon>
        <taxon>Leotiomycetes</taxon>
        <taxon>Helotiales</taxon>
        <taxon>Sclerotiniaceae</taxon>
        <taxon>Sclerotinia</taxon>
    </lineage>
</organism>
<sequence length="63" mass="7318">MYYSFQNGQGDVPSTNWHANIPFQENTEIWSSNTPNLTSNSIDDASWTFLYQYLDLPNDEIIL</sequence>
<proteinExistence type="predicted"/>
<reference evidence="2" key="1">
    <citation type="journal article" date="2017" name="Genome Biol. Evol.">
        <title>The complete genome sequence of the phytopathogenic fungus Sclerotinia sclerotiorum reveals insights into the genome architecture of broad host range pathogens.</title>
        <authorList>
            <person name="Derbyshire M."/>
            <person name="Denton-Giles M."/>
            <person name="Hegedus D."/>
            <person name="Seifbarghy S."/>
            <person name="Rollins J."/>
            <person name="van Kan J."/>
            <person name="Seidl M.F."/>
            <person name="Faino L."/>
            <person name="Mbengue M."/>
            <person name="Navaud O."/>
            <person name="Raffaele S."/>
            <person name="Hammond-Kosack K."/>
            <person name="Heard S."/>
            <person name="Oliver R."/>
        </authorList>
    </citation>
    <scope>NUCLEOTIDE SEQUENCE [LARGE SCALE GENOMIC DNA]</scope>
    <source>
        <strain evidence="2">ATCC 18683 / 1980 / Ss-1</strain>
    </source>
</reference>
<evidence type="ECO:0000313" key="1">
    <source>
        <dbReference type="EMBL" id="APA10383.1"/>
    </source>
</evidence>
<dbReference type="VEuPathDB" id="FungiDB:sscle_06g051530"/>